<evidence type="ECO:0000313" key="1">
    <source>
        <dbReference type="EMBL" id="AZZ54191.1"/>
    </source>
</evidence>
<dbReference type="EMBL" id="CP028137">
    <property type="protein sequence ID" value="AZZ54191.1"/>
    <property type="molecule type" value="Genomic_DNA"/>
</dbReference>
<protein>
    <submittedName>
        <fullName evidence="1">DUF3515 domain-containing protein</fullName>
    </submittedName>
</protein>
<dbReference type="AlphaFoldDB" id="A0A3T0T6I6"/>
<proteinExistence type="predicted"/>
<gene>
    <name evidence="1" type="ORF">C1I64_06175</name>
</gene>
<accession>A0A3T0T6I6</accession>
<dbReference type="Proteomes" id="UP000285317">
    <property type="component" value="Chromosome"/>
</dbReference>
<dbReference type="InterPro" id="IPR021903">
    <property type="entry name" value="DUF3515"/>
</dbReference>
<evidence type="ECO:0000313" key="2">
    <source>
        <dbReference type="Proteomes" id="UP000285317"/>
    </source>
</evidence>
<dbReference type="KEGG" id="rfs:C1I64_06175"/>
<organism evidence="1 2">
    <name type="scientific">Rathayibacter festucae DSM 15932</name>
    <dbReference type="NCBI Taxonomy" id="1328866"/>
    <lineage>
        <taxon>Bacteria</taxon>
        <taxon>Bacillati</taxon>
        <taxon>Actinomycetota</taxon>
        <taxon>Actinomycetes</taxon>
        <taxon>Micrococcales</taxon>
        <taxon>Microbacteriaceae</taxon>
        <taxon>Rathayibacter</taxon>
    </lineage>
</organism>
<dbReference type="Pfam" id="PF12028">
    <property type="entry name" value="DUF3515"/>
    <property type="match status" value="1"/>
</dbReference>
<reference evidence="1 2" key="1">
    <citation type="submission" date="2018-03" db="EMBL/GenBank/DDBJ databases">
        <title>Bacteriophage NCPPB3778 and a type I-E CRISPR drive the evolution of the US Biological Select Agent, Rathayibacter toxicus.</title>
        <authorList>
            <person name="Davis E.W.II."/>
            <person name="Tabima J.F."/>
            <person name="Weisberg A.J."/>
            <person name="Dantas Lopes L."/>
            <person name="Wiseman M.S."/>
            <person name="Wiseman M.S."/>
            <person name="Pupko T."/>
            <person name="Belcher M.S."/>
            <person name="Sechler A.J."/>
            <person name="Tancos M.A."/>
            <person name="Schroeder B.K."/>
            <person name="Murray T.D."/>
            <person name="Luster D.G."/>
            <person name="Schneider W.L."/>
            <person name="Rogers E."/>
            <person name="Andreote F.D."/>
            <person name="Grunwald N.J."/>
            <person name="Putnam M.L."/>
            <person name="Chang J.H."/>
        </authorList>
    </citation>
    <scope>NUCLEOTIDE SEQUENCE [LARGE SCALE GENOMIC DNA]</scope>
    <source>
        <strain evidence="1 2">DSM 15932</strain>
    </source>
</reference>
<sequence>MAAAPAAAAVDCAEIVVRLPSDVVDLAQRETDAQGTGAWGDPAQVLLRCGVADPGPSAECITERDVDWTIDDSDEAVVTATTYGRDPVVEVVLGAGLSGGREILAALAPAVSSVPATRRCS</sequence>
<name>A0A3T0T6I6_9MICO</name>